<dbReference type="Proteomes" id="UP000076632">
    <property type="component" value="Unassembled WGS sequence"/>
</dbReference>
<sequence>MPTAVRTSSAEPVKTHHEKPNSLAPEQPLSSAASLKTDNRRPSISVNNLEWSSSNEASNDFRSDYCTKPTLPMLEAIIQTSLGDDVMQEDPTTNSFQEYVADLLGHEASLLVMSGTMGNQVALRSALKTPPYSIVADHRGHIINLEAGGPATLCGALVKMVIPANGHHLTLGDVKRNATITFDVYDCPTQVISLENTLSGTVMPLSEVRAISHWARAQDPPIHMHLDGARLWEAVASGAGTLREFGECFDSIQMCLTKGLGAPIGSVVVGSSTFIKRARWIRKILGGGLRAAGVIAAPARVAIEDVFFGGKLKAAQDKAKLVSALWEQLGGKLQRPTETNMVWFDLEASGLMREQFYPLARTFDVKLFEHPLVNGRVVFHYQITEDAFARLCQFVREVLKVPSLTKPV</sequence>
<dbReference type="PIRSF" id="PIRSF017617">
    <property type="entry name" value="Thr_aldolase"/>
    <property type="match status" value="1"/>
</dbReference>
<evidence type="ECO:0000313" key="9">
    <source>
        <dbReference type="Proteomes" id="UP000076632"/>
    </source>
</evidence>
<dbReference type="Gene3D" id="3.40.640.10">
    <property type="entry name" value="Type I PLP-dependent aspartate aminotransferase-like (Major domain)"/>
    <property type="match status" value="1"/>
</dbReference>
<dbReference type="Pfam" id="PF01212">
    <property type="entry name" value="Beta_elim_lyase"/>
    <property type="match status" value="1"/>
</dbReference>
<dbReference type="AlphaFoldDB" id="A0A164Z8C9"/>
<dbReference type="RefSeq" id="XP_018184366.1">
    <property type="nucleotide sequence ID" value="XM_018330092.1"/>
</dbReference>
<feature type="compositionally biased region" description="Polar residues" evidence="6">
    <location>
        <begin position="28"/>
        <end position="41"/>
    </location>
</feature>
<dbReference type="GO" id="GO:0006567">
    <property type="term" value="P:L-threonine catabolic process"/>
    <property type="evidence" value="ECO:0007669"/>
    <property type="project" value="TreeGrafter"/>
</dbReference>
<accession>A0A164Z8C9</accession>
<evidence type="ECO:0000313" key="8">
    <source>
        <dbReference type="EMBL" id="KZF18811.1"/>
    </source>
</evidence>
<keyword evidence="3" id="KW-0663">Pyridoxal phosphate</keyword>
<dbReference type="NCBIfam" id="NF041359">
    <property type="entry name" value="GntG_guanitoxin"/>
    <property type="match status" value="1"/>
</dbReference>
<evidence type="ECO:0000256" key="2">
    <source>
        <dbReference type="ARBA" id="ARBA00006966"/>
    </source>
</evidence>
<organism evidence="8 9">
    <name type="scientific">Xylona heveae (strain CBS 132557 / TC161)</name>
    <dbReference type="NCBI Taxonomy" id="1328760"/>
    <lineage>
        <taxon>Eukaryota</taxon>
        <taxon>Fungi</taxon>
        <taxon>Dikarya</taxon>
        <taxon>Ascomycota</taxon>
        <taxon>Pezizomycotina</taxon>
        <taxon>Xylonomycetes</taxon>
        <taxon>Xylonales</taxon>
        <taxon>Xylonaceae</taxon>
        <taxon>Xylona</taxon>
    </lineage>
</organism>
<feature type="domain" description="Aromatic amino acid beta-eliminating lyase/threonine aldolase" evidence="7">
    <location>
        <begin position="60"/>
        <end position="347"/>
    </location>
</feature>
<dbReference type="FunCoup" id="A0A164Z8C9">
    <property type="interactions" value="935"/>
</dbReference>
<evidence type="ECO:0000259" key="7">
    <source>
        <dbReference type="Pfam" id="PF01212"/>
    </source>
</evidence>
<proteinExistence type="inferred from homology"/>
<dbReference type="OrthoDB" id="10261951at2759"/>
<dbReference type="GO" id="GO:0006545">
    <property type="term" value="P:glycine biosynthetic process"/>
    <property type="evidence" value="ECO:0007669"/>
    <property type="project" value="TreeGrafter"/>
</dbReference>
<feature type="region of interest" description="Disordered" evidence="6">
    <location>
        <begin position="1"/>
        <end position="41"/>
    </location>
</feature>
<evidence type="ECO:0000256" key="4">
    <source>
        <dbReference type="ARBA" id="ARBA00023239"/>
    </source>
</evidence>
<dbReference type="FunFam" id="3.40.640.10:FF:000030">
    <property type="entry name" value="Low-specificity L-threonine aldolase"/>
    <property type="match status" value="1"/>
</dbReference>
<keyword evidence="4" id="KW-0456">Lyase</keyword>
<dbReference type="EMBL" id="KV407469">
    <property type="protein sequence ID" value="KZF18811.1"/>
    <property type="molecule type" value="Genomic_DNA"/>
</dbReference>
<feature type="modified residue" description="N6-(pyridoxal phosphate)lysine" evidence="5">
    <location>
        <position position="258"/>
    </location>
</feature>
<comment type="cofactor">
    <cofactor evidence="1">
        <name>pyridoxal 5'-phosphate</name>
        <dbReference type="ChEBI" id="CHEBI:597326"/>
    </cofactor>
</comment>
<keyword evidence="9" id="KW-1185">Reference proteome</keyword>
<evidence type="ECO:0000256" key="6">
    <source>
        <dbReference type="SAM" id="MobiDB-lite"/>
    </source>
</evidence>
<protein>
    <submittedName>
        <fullName evidence="8">L-allo-threonine aldolase</fullName>
    </submittedName>
</protein>
<dbReference type="InterPro" id="IPR015424">
    <property type="entry name" value="PyrdxlP-dep_Trfase"/>
</dbReference>
<name>A0A164Z8C9_XYLHT</name>
<reference evidence="8 9" key="1">
    <citation type="journal article" date="2016" name="Fungal Biol.">
        <title>The genome of Xylona heveae provides a window into fungal endophytism.</title>
        <authorList>
            <person name="Gazis R."/>
            <person name="Kuo A."/>
            <person name="Riley R."/>
            <person name="LaButti K."/>
            <person name="Lipzen A."/>
            <person name="Lin J."/>
            <person name="Amirebrahimi M."/>
            <person name="Hesse C.N."/>
            <person name="Spatafora J.W."/>
            <person name="Henrissat B."/>
            <person name="Hainaut M."/>
            <person name="Grigoriev I.V."/>
            <person name="Hibbett D.S."/>
        </authorList>
    </citation>
    <scope>NUCLEOTIDE SEQUENCE [LARGE SCALE GENOMIC DNA]</scope>
    <source>
        <strain evidence="8 9">TC161</strain>
    </source>
</reference>
<dbReference type="PANTHER" id="PTHR48097:SF9">
    <property type="entry name" value="L-THREONINE ALDOLASE"/>
    <property type="match status" value="1"/>
</dbReference>
<evidence type="ECO:0000256" key="1">
    <source>
        <dbReference type="ARBA" id="ARBA00001933"/>
    </source>
</evidence>
<dbReference type="STRING" id="1328760.A0A164Z8C9"/>
<dbReference type="SUPFAM" id="SSF53383">
    <property type="entry name" value="PLP-dependent transferases"/>
    <property type="match status" value="1"/>
</dbReference>
<dbReference type="GO" id="GO:0005829">
    <property type="term" value="C:cytosol"/>
    <property type="evidence" value="ECO:0007669"/>
    <property type="project" value="TreeGrafter"/>
</dbReference>
<evidence type="ECO:0000256" key="5">
    <source>
        <dbReference type="PIRSR" id="PIRSR017617-1"/>
    </source>
</evidence>
<dbReference type="PANTHER" id="PTHR48097">
    <property type="entry name" value="L-THREONINE ALDOLASE-RELATED"/>
    <property type="match status" value="1"/>
</dbReference>
<comment type="similarity">
    <text evidence="2">Belongs to the threonine aldolase family.</text>
</comment>
<dbReference type="GO" id="GO:0008732">
    <property type="term" value="F:L-allo-threonine aldolase activity"/>
    <property type="evidence" value="ECO:0007669"/>
    <property type="project" value="TreeGrafter"/>
</dbReference>
<dbReference type="InterPro" id="IPR001597">
    <property type="entry name" value="ArAA_b-elim_lyase/Thr_aldolase"/>
</dbReference>
<evidence type="ECO:0000256" key="3">
    <source>
        <dbReference type="ARBA" id="ARBA00022898"/>
    </source>
</evidence>
<feature type="compositionally biased region" description="Polar residues" evidence="6">
    <location>
        <begin position="1"/>
        <end position="10"/>
    </location>
</feature>
<dbReference type="InterPro" id="IPR015422">
    <property type="entry name" value="PyrdxlP-dep_Trfase_small"/>
</dbReference>
<dbReference type="InterPro" id="IPR015421">
    <property type="entry name" value="PyrdxlP-dep_Trfase_major"/>
</dbReference>
<dbReference type="Gene3D" id="3.90.1150.10">
    <property type="entry name" value="Aspartate Aminotransferase, domain 1"/>
    <property type="match status" value="1"/>
</dbReference>
<gene>
    <name evidence="8" type="ORF">L228DRAFT_215671</name>
</gene>
<dbReference type="OMA" id="GATICRI"/>
<dbReference type="InParanoid" id="A0A164Z8C9"/>
<dbReference type="InterPro" id="IPR023603">
    <property type="entry name" value="Low_specificity_L-TA-like"/>
</dbReference>
<dbReference type="GeneID" id="28895229"/>